<proteinExistence type="predicted"/>
<dbReference type="Pfam" id="PF07690">
    <property type="entry name" value="MFS_1"/>
    <property type="match status" value="1"/>
</dbReference>
<comment type="subcellular location">
    <subcellularLocation>
        <location evidence="1">Cell membrane</location>
        <topology evidence="1">Multi-pass membrane protein</topology>
    </subcellularLocation>
</comment>
<accession>A0A510HKL2</accession>
<keyword evidence="2 5" id="KW-0812">Transmembrane</keyword>
<evidence type="ECO:0000256" key="4">
    <source>
        <dbReference type="ARBA" id="ARBA00023136"/>
    </source>
</evidence>
<organism evidence="7 8">
    <name type="scientific">Rubrobacter xylanophilus</name>
    <dbReference type="NCBI Taxonomy" id="49319"/>
    <lineage>
        <taxon>Bacteria</taxon>
        <taxon>Bacillati</taxon>
        <taxon>Actinomycetota</taxon>
        <taxon>Rubrobacteria</taxon>
        <taxon>Rubrobacterales</taxon>
        <taxon>Rubrobacteraceae</taxon>
        <taxon>Rubrobacter</taxon>
    </lineage>
</organism>
<dbReference type="InterPro" id="IPR051788">
    <property type="entry name" value="MFS_Transporter"/>
</dbReference>
<evidence type="ECO:0000256" key="3">
    <source>
        <dbReference type="ARBA" id="ARBA00022989"/>
    </source>
</evidence>
<dbReference type="Proteomes" id="UP000318065">
    <property type="component" value="Chromosome"/>
</dbReference>
<evidence type="ECO:0000256" key="5">
    <source>
        <dbReference type="SAM" id="Phobius"/>
    </source>
</evidence>
<dbReference type="PROSITE" id="PS50850">
    <property type="entry name" value="MFS"/>
    <property type="match status" value="1"/>
</dbReference>
<dbReference type="AlphaFoldDB" id="A0A510HKL2"/>
<feature type="transmembrane region" description="Helical" evidence="5">
    <location>
        <begin position="236"/>
        <end position="260"/>
    </location>
</feature>
<dbReference type="GO" id="GO:0005886">
    <property type="term" value="C:plasma membrane"/>
    <property type="evidence" value="ECO:0007669"/>
    <property type="project" value="UniProtKB-SubCell"/>
</dbReference>
<feature type="domain" description="Major facilitator superfamily (MFS) profile" evidence="6">
    <location>
        <begin position="10"/>
        <end position="383"/>
    </location>
</feature>
<feature type="transmembrane region" description="Helical" evidence="5">
    <location>
        <begin position="203"/>
        <end position="224"/>
    </location>
</feature>
<feature type="transmembrane region" description="Helical" evidence="5">
    <location>
        <begin position="76"/>
        <end position="94"/>
    </location>
</feature>
<evidence type="ECO:0000313" key="7">
    <source>
        <dbReference type="EMBL" id="BBL80566.1"/>
    </source>
</evidence>
<dbReference type="PANTHER" id="PTHR23514:SF13">
    <property type="entry name" value="INNER MEMBRANE PROTEIN YBJJ"/>
    <property type="match status" value="1"/>
</dbReference>
<keyword evidence="4 5" id="KW-0472">Membrane</keyword>
<gene>
    <name evidence="7" type="ORF">RxyAA322_24200</name>
</gene>
<dbReference type="PANTHER" id="PTHR23514">
    <property type="entry name" value="BYPASS OF STOP CODON PROTEIN 6"/>
    <property type="match status" value="1"/>
</dbReference>
<feature type="transmembrane region" description="Helical" evidence="5">
    <location>
        <begin position="46"/>
        <end position="64"/>
    </location>
</feature>
<name>A0A510HKL2_9ACTN</name>
<dbReference type="InterPro" id="IPR005829">
    <property type="entry name" value="Sugar_transporter_CS"/>
</dbReference>
<protein>
    <recommendedName>
        <fullName evidence="6">Major facilitator superfamily (MFS) profile domain-containing protein</fullName>
    </recommendedName>
</protein>
<keyword evidence="8" id="KW-1185">Reference proteome</keyword>
<keyword evidence="3 5" id="KW-1133">Transmembrane helix</keyword>
<feature type="transmembrane region" description="Helical" evidence="5">
    <location>
        <begin position="100"/>
        <end position="121"/>
    </location>
</feature>
<feature type="transmembrane region" description="Helical" evidence="5">
    <location>
        <begin position="329"/>
        <end position="348"/>
    </location>
</feature>
<evidence type="ECO:0000256" key="1">
    <source>
        <dbReference type="ARBA" id="ARBA00004651"/>
    </source>
</evidence>
<feature type="transmembrane region" description="Helical" evidence="5">
    <location>
        <begin position="354"/>
        <end position="375"/>
    </location>
</feature>
<dbReference type="EMBL" id="AP019791">
    <property type="protein sequence ID" value="BBL80566.1"/>
    <property type="molecule type" value="Genomic_DNA"/>
</dbReference>
<dbReference type="InterPro" id="IPR020846">
    <property type="entry name" value="MFS_dom"/>
</dbReference>
<evidence type="ECO:0000256" key="2">
    <source>
        <dbReference type="ARBA" id="ARBA00022692"/>
    </source>
</evidence>
<reference evidence="7" key="1">
    <citation type="journal article" date="2019" name="Microbiol. Resour. Announc.">
        <title>Complete Genome Sequence of Rubrobacter xylanophilus Strain AA3-22, Isolated from Arima Onsen in Japan.</title>
        <authorList>
            <person name="Tomariguchi N."/>
            <person name="Miyazaki K."/>
        </authorList>
    </citation>
    <scope>NUCLEOTIDE SEQUENCE [LARGE SCALE GENOMIC DNA]</scope>
    <source>
        <strain evidence="7">AA3-22</strain>
    </source>
</reference>
<dbReference type="Gene3D" id="1.20.1250.20">
    <property type="entry name" value="MFS general substrate transporter like domains"/>
    <property type="match status" value="2"/>
</dbReference>
<evidence type="ECO:0000313" key="8">
    <source>
        <dbReference type="Proteomes" id="UP000318065"/>
    </source>
</evidence>
<feature type="transmembrane region" description="Helical" evidence="5">
    <location>
        <begin position="297"/>
        <end position="317"/>
    </location>
</feature>
<feature type="transmembrane region" description="Helical" evidence="5">
    <location>
        <begin position="133"/>
        <end position="157"/>
    </location>
</feature>
<evidence type="ECO:0000259" key="6">
    <source>
        <dbReference type="PROSITE" id="PS50850"/>
    </source>
</evidence>
<feature type="transmembrane region" description="Helical" evidence="5">
    <location>
        <begin position="163"/>
        <end position="182"/>
    </location>
</feature>
<dbReference type="GO" id="GO:0022857">
    <property type="term" value="F:transmembrane transporter activity"/>
    <property type="evidence" value="ECO:0007669"/>
    <property type="project" value="InterPro"/>
</dbReference>
<feature type="transmembrane region" description="Helical" evidence="5">
    <location>
        <begin position="272"/>
        <end position="291"/>
    </location>
</feature>
<dbReference type="SUPFAM" id="SSF103473">
    <property type="entry name" value="MFS general substrate transporter"/>
    <property type="match status" value="1"/>
</dbReference>
<dbReference type="PROSITE" id="PS00216">
    <property type="entry name" value="SUGAR_TRANSPORT_1"/>
    <property type="match status" value="1"/>
</dbReference>
<sequence>MPMPSPLPARFLTVLLLFSSMGAHVGVWAVLLADLARHLGLSPASLGLALALQSASGVAGLLAAGRAVDRLGRRPVLVAGISGTGAYLLLLPFVEGYAALLAVLALSGTAGFYDLSCNLLGGDYERQTGHRAMILFHAGFSGGAGLGALGSGMALAAGAGYEAVYAAAGTALLALALAALRLPLPGDAPAPGEEAGGESPGRLSSAVFVCAALVFVCFFADAAIEGYASLYLRGALGSGAFLGGAAIAGMYLAGAAGRLLGAAAVARLGERWVLAGAGLLAAAGLVAAALAGSASRAAAGLVLVGVALSPVAPLAFSLTARAAPGSGRAVSVVTAAGYLAFTAGPVLFGALADALSLGAAFLLLGVLCFALAPLARFPTGRLWKRSPGAR</sequence>
<dbReference type="InterPro" id="IPR011701">
    <property type="entry name" value="MFS"/>
</dbReference>
<dbReference type="InterPro" id="IPR036259">
    <property type="entry name" value="MFS_trans_sf"/>
</dbReference>